<dbReference type="EMBL" id="BMMK01000022">
    <property type="protein sequence ID" value="GGM67863.1"/>
    <property type="molecule type" value="Genomic_DNA"/>
</dbReference>
<dbReference type="Gene3D" id="3.40.50.300">
    <property type="entry name" value="P-loop containing nucleotide triphosphate hydrolases"/>
    <property type="match status" value="1"/>
</dbReference>
<evidence type="ECO:0000256" key="1">
    <source>
        <dbReference type="SAM" id="MobiDB-lite"/>
    </source>
</evidence>
<keyword evidence="3" id="KW-1185">Reference proteome</keyword>
<dbReference type="Proteomes" id="UP000637578">
    <property type="component" value="Unassembled WGS sequence"/>
</dbReference>
<protein>
    <submittedName>
        <fullName evidence="2">ATP-binding protein</fullName>
    </submittedName>
</protein>
<dbReference type="GO" id="GO:0005524">
    <property type="term" value="F:ATP binding"/>
    <property type="evidence" value="ECO:0007669"/>
    <property type="project" value="UniProtKB-KW"/>
</dbReference>
<name>A0A8J3CFH4_9PSEU</name>
<keyword evidence="2" id="KW-0547">Nucleotide-binding</keyword>
<accession>A0A8J3CFH4</accession>
<dbReference type="Gene3D" id="1.10.8.730">
    <property type="match status" value="1"/>
</dbReference>
<sequence>MTPPPPSHPHRASLRPVPTPPGGHPVTQPAPATDRRTWRDQVRARAARRDEARAEQARRRFERAQQVRQWREEQGPRRDRKGAFGKATGRLSRLMRLPAHTASSGVLKTWYPWIMDPGLGVPGIYIGVDLFSRASFLFDPWELYRAGTITSPNGLIIGEIGSGKSSLMKTQMIRFNAVGIPWSWVDIKDEYTHIARQLGVEPLRLGPGLGVRLNPLAPIAQHPDQSDAEWRASTKARRMSLLEGLVEVRLGRRLTMTERTSLELALDTCTGQLPGLARQDLAPASLPGVLAHMTRVDAWGEDLSRMGINADQLLDESRDARLVLHNLVHGALAGMFDAQESTTRYLDFHAPGTVVNLHAVRADQAVTVMAMVCAQSAMEAELMRPGAAVRLIGYDEAWLGMRHVPLLRRYQEQWKLSRMYGVCNQIAFHRLTDLDAVGNAGSEAARLARGLLEDTGFSIAYRQTDAALPVTKDLMGLTDVQAQLLKFLRKGSGMWRLGGRTFVVQHILSSLEEPLVQTDSRMRAQRGVDDIPDEEWEALLDDALGVSA</sequence>
<feature type="compositionally biased region" description="Basic and acidic residues" evidence="1">
    <location>
        <begin position="33"/>
        <end position="77"/>
    </location>
</feature>
<dbReference type="AlphaFoldDB" id="A0A8J3CFH4"/>
<evidence type="ECO:0000313" key="2">
    <source>
        <dbReference type="EMBL" id="GGM67863.1"/>
    </source>
</evidence>
<reference evidence="2" key="2">
    <citation type="submission" date="2020-09" db="EMBL/GenBank/DDBJ databases">
        <authorList>
            <person name="Sun Q."/>
            <person name="Zhou Y."/>
        </authorList>
    </citation>
    <scope>NUCLEOTIDE SEQUENCE</scope>
    <source>
        <strain evidence="2">CGMCC 4.5737</strain>
    </source>
</reference>
<evidence type="ECO:0000313" key="3">
    <source>
        <dbReference type="Proteomes" id="UP000637578"/>
    </source>
</evidence>
<organism evidence="2 3">
    <name type="scientific">Longimycelium tulufanense</name>
    <dbReference type="NCBI Taxonomy" id="907463"/>
    <lineage>
        <taxon>Bacteria</taxon>
        <taxon>Bacillati</taxon>
        <taxon>Actinomycetota</taxon>
        <taxon>Actinomycetes</taxon>
        <taxon>Pseudonocardiales</taxon>
        <taxon>Pseudonocardiaceae</taxon>
        <taxon>Longimycelium</taxon>
    </lineage>
</organism>
<comment type="caution">
    <text evidence="2">The sequence shown here is derived from an EMBL/GenBank/DDBJ whole genome shotgun (WGS) entry which is preliminary data.</text>
</comment>
<gene>
    <name evidence="2" type="ORF">GCM10012275_43060</name>
</gene>
<feature type="region of interest" description="Disordered" evidence="1">
    <location>
        <begin position="1"/>
        <end position="85"/>
    </location>
</feature>
<keyword evidence="2" id="KW-0067">ATP-binding</keyword>
<reference evidence="2" key="1">
    <citation type="journal article" date="2014" name="Int. J. Syst. Evol. Microbiol.">
        <title>Complete genome sequence of Corynebacterium casei LMG S-19264T (=DSM 44701T), isolated from a smear-ripened cheese.</title>
        <authorList>
            <consortium name="US DOE Joint Genome Institute (JGI-PGF)"/>
            <person name="Walter F."/>
            <person name="Albersmeier A."/>
            <person name="Kalinowski J."/>
            <person name="Ruckert C."/>
        </authorList>
    </citation>
    <scope>NUCLEOTIDE SEQUENCE</scope>
    <source>
        <strain evidence="2">CGMCC 4.5737</strain>
    </source>
</reference>
<dbReference type="InterPro" id="IPR027417">
    <property type="entry name" value="P-loop_NTPase"/>
</dbReference>
<dbReference type="SUPFAM" id="SSF52540">
    <property type="entry name" value="P-loop containing nucleoside triphosphate hydrolases"/>
    <property type="match status" value="1"/>
</dbReference>
<proteinExistence type="predicted"/>